<feature type="compositionally biased region" description="Basic and acidic residues" evidence="1">
    <location>
        <begin position="166"/>
        <end position="181"/>
    </location>
</feature>
<feature type="compositionally biased region" description="Low complexity" evidence="1">
    <location>
        <begin position="27"/>
        <end position="38"/>
    </location>
</feature>
<evidence type="ECO:0000256" key="1">
    <source>
        <dbReference type="SAM" id="MobiDB-lite"/>
    </source>
</evidence>
<reference evidence="2" key="1">
    <citation type="submission" date="2025-08" db="UniProtKB">
        <authorList>
            <consortium name="Ensembl"/>
        </authorList>
    </citation>
    <scope>IDENTIFICATION</scope>
</reference>
<keyword evidence="3" id="KW-1185">Reference proteome</keyword>
<feature type="region of interest" description="Disordered" evidence="1">
    <location>
        <begin position="1"/>
        <end position="204"/>
    </location>
</feature>
<evidence type="ECO:0000313" key="3">
    <source>
        <dbReference type="Proteomes" id="UP000694417"/>
    </source>
</evidence>
<evidence type="ECO:0000313" key="2">
    <source>
        <dbReference type="Ensembl" id="ENSUPAP00010020869.1"/>
    </source>
</evidence>
<name>A0A8D2HU28_UROPR</name>
<dbReference type="GeneTree" id="ENSGT00960000190501"/>
<feature type="compositionally biased region" description="Basic residues" evidence="1">
    <location>
        <begin position="1"/>
        <end position="10"/>
    </location>
</feature>
<accession>A0A8D2HU28</accession>
<dbReference type="Proteomes" id="UP000694417">
    <property type="component" value="Unplaced"/>
</dbReference>
<proteinExistence type="predicted"/>
<dbReference type="Ensembl" id="ENSUPAT00010023755.1">
    <property type="protein sequence ID" value="ENSUPAP00010020869.1"/>
    <property type="gene ID" value="ENSUPAG00010016555.1"/>
</dbReference>
<feature type="compositionally biased region" description="Basic and acidic residues" evidence="1">
    <location>
        <begin position="80"/>
        <end position="90"/>
    </location>
</feature>
<dbReference type="AlphaFoldDB" id="A0A8D2HU28"/>
<organism evidence="2 3">
    <name type="scientific">Urocitellus parryii</name>
    <name type="common">Arctic ground squirrel</name>
    <name type="synonym">Spermophilus parryii</name>
    <dbReference type="NCBI Taxonomy" id="9999"/>
    <lineage>
        <taxon>Eukaryota</taxon>
        <taxon>Metazoa</taxon>
        <taxon>Chordata</taxon>
        <taxon>Craniata</taxon>
        <taxon>Vertebrata</taxon>
        <taxon>Euteleostomi</taxon>
        <taxon>Mammalia</taxon>
        <taxon>Eutheria</taxon>
        <taxon>Euarchontoglires</taxon>
        <taxon>Glires</taxon>
        <taxon>Rodentia</taxon>
        <taxon>Sciuromorpha</taxon>
        <taxon>Sciuridae</taxon>
        <taxon>Xerinae</taxon>
        <taxon>Marmotini</taxon>
        <taxon>Urocitellus</taxon>
    </lineage>
</organism>
<protein>
    <submittedName>
        <fullName evidence="2">Uncharacterized protein</fullName>
    </submittedName>
</protein>
<reference evidence="2" key="2">
    <citation type="submission" date="2025-09" db="UniProtKB">
        <authorList>
            <consortium name="Ensembl"/>
        </authorList>
    </citation>
    <scope>IDENTIFICATION</scope>
</reference>
<sequence>SQTKIGRRTAQHREQLPQRKRGGSDVSEASQPQSESQPLNPPKKKRKQKEPRATEQSMDEELPEHTEHSTRKSKKKKRRHQEEEVSDERGGTAVESGEDEATGASPSVSSLKKKKRQHHEGEEGEEETGVLGGEGRGKDPASGVGRKQVMSRAHRDPCRRDKKRQPREEDLSMADGDREETALEGAAREAGSSPFGNRSKKKRQQNLLTYVDEALWNCLYINDHYQNITEF</sequence>